<accession>W7ASD9</accession>
<keyword evidence="2" id="KW-1185">Reference proteome</keyword>
<dbReference type="AlphaFoldDB" id="W7ASD9"/>
<comment type="caution">
    <text evidence="1">The sequence shown here is derived from an EMBL/GenBank/DDBJ whole genome shotgun (WGS) entry which is preliminary data.</text>
</comment>
<proteinExistence type="predicted"/>
<evidence type="ECO:0000313" key="1">
    <source>
        <dbReference type="EMBL" id="EUJ16522.1"/>
    </source>
</evidence>
<sequence length="74" mass="8710">MSNLNPKSVQDFMYKNLVSKNEARKITGQSYEAFSQSVKNGWILPFFESGSGTRKVRLYLKSDLEEYRNNKRQR</sequence>
<reference evidence="1 2" key="1">
    <citation type="journal article" date="2014" name="Int. J. Syst. Evol. Microbiol.">
        <title>Listeria floridensis sp. nov., Listeria aquatica sp. nov., Listeria cornellensis sp. nov., Listeria riparia sp. nov. and Listeria grandensis sp. nov., from agricultural and natural environments.</title>
        <authorList>
            <person name="den Bakker H.C."/>
            <person name="Warchocki S."/>
            <person name="Wright E.M."/>
            <person name="Allred A.F."/>
            <person name="Ahlstrom C."/>
            <person name="Manuel C.S."/>
            <person name="Stasiewicz M.J."/>
            <person name="Burrell A."/>
            <person name="Roof S."/>
            <person name="Strawn L."/>
            <person name="Fortes E.D."/>
            <person name="Nightingale K.K."/>
            <person name="Kephart D."/>
            <person name="Wiedmann M."/>
        </authorList>
    </citation>
    <scope>NUCLEOTIDE SEQUENCE [LARGE SCALE GENOMIC DNA]</scope>
    <source>
        <strain evidence="1 2">FSL S10-1188</strain>
    </source>
</reference>
<protein>
    <recommendedName>
        <fullName evidence="3">Helix-turn-helix domain-containing protein</fullName>
    </recommendedName>
</protein>
<dbReference type="OrthoDB" id="2650588at2"/>
<dbReference type="PATRIC" id="fig|1265818.5.peg.3244"/>
<name>W7ASD9_9LIST</name>
<evidence type="ECO:0000313" key="2">
    <source>
        <dbReference type="Proteomes" id="UP000019246"/>
    </source>
</evidence>
<dbReference type="Proteomes" id="UP000019246">
    <property type="component" value="Unassembled WGS sequence"/>
</dbReference>
<evidence type="ECO:0008006" key="3">
    <source>
        <dbReference type="Google" id="ProtNLM"/>
    </source>
</evidence>
<dbReference type="RefSeq" id="WP_036074568.1">
    <property type="nucleotide sequence ID" value="NZ_AOCG01000025.1"/>
</dbReference>
<dbReference type="EMBL" id="AOCG01000025">
    <property type="protein sequence ID" value="EUJ16522.1"/>
    <property type="molecule type" value="Genomic_DNA"/>
</dbReference>
<gene>
    <name evidence="1" type="ORF">MAQA_16066</name>
</gene>
<organism evidence="1 2">
    <name type="scientific">Listeria aquatica FSL S10-1188</name>
    <dbReference type="NCBI Taxonomy" id="1265818"/>
    <lineage>
        <taxon>Bacteria</taxon>
        <taxon>Bacillati</taxon>
        <taxon>Bacillota</taxon>
        <taxon>Bacilli</taxon>
        <taxon>Bacillales</taxon>
        <taxon>Listeriaceae</taxon>
        <taxon>Listeria</taxon>
    </lineage>
</organism>